<accession>M1Q7R3</accession>
<dbReference type="EMBL" id="CP004144">
    <property type="protein sequence ID" value="AGF98370.1"/>
    <property type="molecule type" value="Genomic_DNA"/>
</dbReference>
<dbReference type="KEGG" id="mmaz:MmTuc01_3108"/>
<sequence>MTISSGVDLSSYLDKNGYSLLDIRVENKELDAFIFIPKGTRLLDSHKESIQAITITEVDQPSLPASLLLAEKCYGLEPEGAEFDPFCRLDLSLSDSVKGNFPAIYRYCGSNSIWNLTDCIVNENRISADISDFSIYAVLAEPPQEIKLNVKIVPS</sequence>
<organism evidence="1 2">
    <name type="scientific">Methanosarcina mazei Tuc01</name>
    <dbReference type="NCBI Taxonomy" id="1236903"/>
    <lineage>
        <taxon>Archaea</taxon>
        <taxon>Methanobacteriati</taxon>
        <taxon>Methanobacteriota</taxon>
        <taxon>Stenosarchaea group</taxon>
        <taxon>Methanomicrobia</taxon>
        <taxon>Methanosarcinales</taxon>
        <taxon>Methanosarcinaceae</taxon>
        <taxon>Methanosarcina</taxon>
    </lineage>
</organism>
<dbReference type="Proteomes" id="UP000011718">
    <property type="component" value="Chromosome"/>
</dbReference>
<dbReference type="AlphaFoldDB" id="M1Q7R3"/>
<dbReference type="HOGENOM" id="CLU_1691566_0_0_2"/>
<evidence type="ECO:0000313" key="1">
    <source>
        <dbReference type="EMBL" id="AGF98370.1"/>
    </source>
</evidence>
<dbReference type="BioCyc" id="MMAZ1236903:G139K-2959-MONOMER"/>
<name>M1Q7R3_METMZ</name>
<reference evidence="1 2" key="1">
    <citation type="journal article" date="2013" name="Genome Announc.">
        <title>Complete Genome of a Methanosarcina mazei Strain Isolated from Sediment Samples from an Amazonian Flooded Area.</title>
        <authorList>
            <person name="Assis das Gracas D."/>
            <person name="Thiago Juca Ramos R."/>
            <person name="Vieira Araujo A.C."/>
            <person name="Zahlouth R."/>
            <person name="Ribeiro Carneiro A."/>
            <person name="Souza Lopes T."/>
            <person name="Azevedo Barauna R."/>
            <person name="Azevedo V."/>
            <person name="Cruz Schneider M.P."/>
            <person name="Pellizari V.H."/>
            <person name="Silva A."/>
        </authorList>
    </citation>
    <scope>NUCLEOTIDE SEQUENCE [LARGE SCALE GENOMIC DNA]</scope>
    <source>
        <strain evidence="1 2">Tuc01</strain>
    </source>
</reference>
<proteinExistence type="predicted"/>
<evidence type="ECO:0000313" key="2">
    <source>
        <dbReference type="Proteomes" id="UP000011718"/>
    </source>
</evidence>
<protein>
    <submittedName>
        <fullName evidence="1">Uncharacterized protein</fullName>
    </submittedName>
</protein>
<gene>
    <name evidence="1" type="ORF">MmTuc01_3108</name>
</gene>